<reference evidence="3" key="1">
    <citation type="submission" date="2018-05" db="EMBL/GenBank/DDBJ databases">
        <authorList>
            <person name="Li X."/>
        </authorList>
    </citation>
    <scope>NUCLEOTIDE SEQUENCE [LARGE SCALE GENOMIC DNA]</scope>
    <source>
        <strain evidence="3">YIM 73061</strain>
    </source>
</reference>
<sequence>MKKMLPLLALGLLTASAAGAEPQLLADPLATPATVATIDVGDVAPLAVPPLTASEGAALSLEEMSDISAGDGTFVEALTSQQLTGASTGNSVVANSVTSGDVNFSPTALSGFSGVGNFVVNTGANNTLQGAINISVVTVPTP</sequence>
<dbReference type="EMBL" id="QFYR01000001">
    <property type="protein sequence ID" value="RAK57639.1"/>
    <property type="molecule type" value="Genomic_DNA"/>
</dbReference>
<name>A0A328ASW7_9CAUL</name>
<comment type="caution">
    <text evidence="2">The sequence shown here is derived from an EMBL/GenBank/DDBJ whole genome shotgun (WGS) entry which is preliminary data.</text>
</comment>
<dbReference type="OrthoDB" id="7449537at2"/>
<dbReference type="AlphaFoldDB" id="A0A328ASW7"/>
<feature type="signal peptide" evidence="1">
    <location>
        <begin position="1"/>
        <end position="20"/>
    </location>
</feature>
<feature type="chain" id="PRO_5016378616" evidence="1">
    <location>
        <begin position="21"/>
        <end position="142"/>
    </location>
</feature>
<dbReference type="Proteomes" id="UP000249725">
    <property type="component" value="Unassembled WGS sequence"/>
</dbReference>
<evidence type="ECO:0000313" key="2">
    <source>
        <dbReference type="EMBL" id="RAK57639.1"/>
    </source>
</evidence>
<organism evidence="2 3">
    <name type="scientific">Phenylobacterium deserti</name>
    <dbReference type="NCBI Taxonomy" id="1914756"/>
    <lineage>
        <taxon>Bacteria</taxon>
        <taxon>Pseudomonadati</taxon>
        <taxon>Pseudomonadota</taxon>
        <taxon>Alphaproteobacteria</taxon>
        <taxon>Caulobacterales</taxon>
        <taxon>Caulobacteraceae</taxon>
        <taxon>Phenylobacterium</taxon>
    </lineage>
</organism>
<proteinExistence type="predicted"/>
<dbReference type="RefSeq" id="WP_111514090.1">
    <property type="nucleotide sequence ID" value="NZ_QFYR01000001.1"/>
</dbReference>
<accession>A0A328ASW7</accession>
<gene>
    <name evidence="2" type="ORF">DJ018_06855</name>
</gene>
<evidence type="ECO:0000256" key="1">
    <source>
        <dbReference type="SAM" id="SignalP"/>
    </source>
</evidence>
<keyword evidence="1" id="KW-0732">Signal</keyword>
<protein>
    <submittedName>
        <fullName evidence="2">Uncharacterized protein</fullName>
    </submittedName>
</protein>
<keyword evidence="3" id="KW-1185">Reference proteome</keyword>
<evidence type="ECO:0000313" key="3">
    <source>
        <dbReference type="Proteomes" id="UP000249725"/>
    </source>
</evidence>